<feature type="region of interest" description="Disordered" evidence="4">
    <location>
        <begin position="1"/>
        <end position="112"/>
    </location>
</feature>
<comment type="caution">
    <text evidence="6">The sequence shown here is derived from an EMBL/GenBank/DDBJ whole genome shotgun (WGS) entry which is preliminary data.</text>
</comment>
<dbReference type="GO" id="GO:0006508">
    <property type="term" value="P:proteolysis"/>
    <property type="evidence" value="ECO:0007669"/>
    <property type="project" value="UniProtKB-KW"/>
</dbReference>
<dbReference type="PROSITE" id="PS50600">
    <property type="entry name" value="ULP_PROTEASE"/>
    <property type="match status" value="1"/>
</dbReference>
<proteinExistence type="inferred from homology"/>
<name>A0A8S0PBI5_OLEEU</name>
<dbReference type="OrthoDB" id="693742at2759"/>
<dbReference type="InterPro" id="IPR003653">
    <property type="entry name" value="Peptidase_C48_C"/>
</dbReference>
<reference evidence="6 7" key="1">
    <citation type="submission" date="2019-12" db="EMBL/GenBank/DDBJ databases">
        <authorList>
            <person name="Alioto T."/>
            <person name="Alioto T."/>
            <person name="Gomez Garrido J."/>
        </authorList>
    </citation>
    <scope>NUCLEOTIDE SEQUENCE [LARGE SCALE GENOMIC DNA]</scope>
</reference>
<feature type="compositionally biased region" description="Basic and acidic residues" evidence="4">
    <location>
        <begin position="74"/>
        <end position="85"/>
    </location>
</feature>
<evidence type="ECO:0000313" key="7">
    <source>
        <dbReference type="Proteomes" id="UP000594638"/>
    </source>
</evidence>
<organism evidence="6 7">
    <name type="scientific">Olea europaea subsp. europaea</name>
    <dbReference type="NCBI Taxonomy" id="158383"/>
    <lineage>
        <taxon>Eukaryota</taxon>
        <taxon>Viridiplantae</taxon>
        <taxon>Streptophyta</taxon>
        <taxon>Embryophyta</taxon>
        <taxon>Tracheophyta</taxon>
        <taxon>Spermatophyta</taxon>
        <taxon>Magnoliopsida</taxon>
        <taxon>eudicotyledons</taxon>
        <taxon>Gunneridae</taxon>
        <taxon>Pentapetalae</taxon>
        <taxon>asterids</taxon>
        <taxon>lamiids</taxon>
        <taxon>Lamiales</taxon>
        <taxon>Oleaceae</taxon>
        <taxon>Oleeae</taxon>
        <taxon>Olea</taxon>
    </lineage>
</organism>
<evidence type="ECO:0000256" key="2">
    <source>
        <dbReference type="ARBA" id="ARBA00022670"/>
    </source>
</evidence>
<feature type="region of interest" description="Disordered" evidence="4">
    <location>
        <begin position="181"/>
        <end position="202"/>
    </location>
</feature>
<dbReference type="Proteomes" id="UP000594638">
    <property type="component" value="Unassembled WGS sequence"/>
</dbReference>
<accession>A0A8S0PBI5</accession>
<dbReference type="Gramene" id="OE9A050996T1">
    <property type="protein sequence ID" value="OE9A050996C1"/>
    <property type="gene ID" value="OE9A050996"/>
</dbReference>
<sequence>MAMPYMNGVQYNKPIQPISSSESRRRTKCKTERTVEDAGTSEKSVPSVLQLMDSSIRQTHSSDDDDNFVAPPPRRLELSAREKSPVVKGPSAVHHSQEEPQSHGTQRDDADNKVLKVELDKIKSQMSSLNEGKNNKMDDIVQMQACIKSDLMDIRTNMQFLSESMSAMVSSAMDEIIRRSGNRTSERGVGQTEVGDQEHHPAFGSDKAQEVENVVSNVDRKGNGKMDPSDDLPFFLEPPSFDFGIEYIPPNVLHSKKIQKRVDSIISDVVTATKTDGNEGSSTSEPTSELPVKWILRPVRDYKDNVDEVEKSAFMSWFQRAYKPKNKKKFSEEDDSIKPTFLIGSFPIGHSLPFGGSPWADIDYVFMPIISTNKAHWTLSLLEFRSHTLMVFNSTGKSYRDWEVMEGIEPYIKVLSALINALGISKKDPDYQEPEVKELNVIIDDTLPQQTNGFDASKFRMDIDTLLYKHRQIYTMTVNLPTTIMRKLLIVE</sequence>
<evidence type="ECO:0000256" key="3">
    <source>
        <dbReference type="ARBA" id="ARBA00022801"/>
    </source>
</evidence>
<dbReference type="GO" id="GO:0008234">
    <property type="term" value="F:cysteine-type peptidase activity"/>
    <property type="evidence" value="ECO:0007669"/>
    <property type="project" value="InterPro"/>
</dbReference>
<evidence type="ECO:0000259" key="5">
    <source>
        <dbReference type="PROSITE" id="PS50600"/>
    </source>
</evidence>
<keyword evidence="7" id="KW-1185">Reference proteome</keyword>
<comment type="similarity">
    <text evidence="1">Belongs to the peptidase C48 family.</text>
</comment>
<gene>
    <name evidence="6" type="ORF">OLEA9_A050996</name>
</gene>
<dbReference type="SUPFAM" id="SSF54001">
    <property type="entry name" value="Cysteine proteinases"/>
    <property type="match status" value="1"/>
</dbReference>
<dbReference type="Gene3D" id="3.40.395.10">
    <property type="entry name" value="Adenoviral Proteinase, Chain A"/>
    <property type="match status" value="1"/>
</dbReference>
<evidence type="ECO:0000256" key="1">
    <source>
        <dbReference type="ARBA" id="ARBA00005234"/>
    </source>
</evidence>
<dbReference type="AlphaFoldDB" id="A0A8S0PBI5"/>
<feature type="domain" description="Ubiquitin-like protease family profile" evidence="5">
    <location>
        <begin position="216"/>
        <end position="467"/>
    </location>
</feature>
<keyword evidence="2 6" id="KW-0645">Protease</keyword>
<evidence type="ECO:0000256" key="4">
    <source>
        <dbReference type="SAM" id="MobiDB-lite"/>
    </source>
</evidence>
<evidence type="ECO:0000313" key="6">
    <source>
        <dbReference type="EMBL" id="CAA2935799.1"/>
    </source>
</evidence>
<dbReference type="Pfam" id="PF02902">
    <property type="entry name" value="Peptidase_C48"/>
    <property type="match status" value="1"/>
</dbReference>
<dbReference type="EMBL" id="CACTIH010000027">
    <property type="protein sequence ID" value="CAA2935799.1"/>
    <property type="molecule type" value="Genomic_DNA"/>
</dbReference>
<dbReference type="InterPro" id="IPR038765">
    <property type="entry name" value="Papain-like_cys_pep_sf"/>
</dbReference>
<feature type="compositionally biased region" description="Basic and acidic residues" evidence="4">
    <location>
        <begin position="95"/>
        <end position="112"/>
    </location>
</feature>
<keyword evidence="3" id="KW-0378">Hydrolase</keyword>
<protein>
    <submittedName>
        <fullName evidence="6">Sentrin-specific protease 1-like</fullName>
    </submittedName>
</protein>